<evidence type="ECO:0000313" key="3">
    <source>
        <dbReference type="Proteomes" id="UP001289374"/>
    </source>
</evidence>
<dbReference type="InterPro" id="IPR012337">
    <property type="entry name" value="RNaseH-like_sf"/>
</dbReference>
<gene>
    <name evidence="2" type="ORF">Sango_1568300</name>
</gene>
<dbReference type="GO" id="GO:0003676">
    <property type="term" value="F:nucleic acid binding"/>
    <property type="evidence" value="ECO:0007669"/>
    <property type="project" value="InterPro"/>
</dbReference>
<sequence>MRRELVVTQGLRPPSLVYQVPFIGLEIFRLLGTTLAYSSSYHPQSDSQTEVLNRCLETYLRYFVSEEPTRWTQFLLLAEFWYNTSFHSAIGMSPFEALYGRKPPSLAGYSPSNSKFESLDSTFSTRQTILQLLKSNLRKAQHPMAHQFNSKRLDWEFHEGGLGFPQASSVPKLLVQRHSSQKLFPRYFGPFRILRRIETVAYELELPPAARIHPVFHVSLLKPCYGSPRDQICPLLAAPPPPQPRFLLVALFPLRLVPSVKSWFIGMVRMRPRLHGSFLTSLLPTILAQALWTRPFLMDRGMLGRNKSNLGPNETLKGLLVSRIKFTILNASISRSVYANR</sequence>
<proteinExistence type="predicted"/>
<dbReference type="InterPro" id="IPR001584">
    <property type="entry name" value="Integrase_cat-core"/>
</dbReference>
<protein>
    <submittedName>
        <fullName evidence="2">Transposon Ty3-I Gag-Pol polyprotein</fullName>
    </submittedName>
</protein>
<name>A0AAE1WQC9_9LAMI</name>
<dbReference type="GO" id="GO:0015074">
    <property type="term" value="P:DNA integration"/>
    <property type="evidence" value="ECO:0007669"/>
    <property type="project" value="InterPro"/>
</dbReference>
<accession>A0AAE1WQC9</accession>
<dbReference type="PANTHER" id="PTHR45835:SF105">
    <property type="entry name" value="INTEGRASE CATALYTIC DOMAIN-CONTAINING PROTEIN"/>
    <property type="match status" value="1"/>
</dbReference>
<keyword evidence="3" id="KW-1185">Reference proteome</keyword>
<dbReference type="AlphaFoldDB" id="A0AAE1WQC9"/>
<dbReference type="Pfam" id="PF24626">
    <property type="entry name" value="SH3_Tf2-1"/>
    <property type="match status" value="1"/>
</dbReference>
<dbReference type="Gene3D" id="3.30.420.10">
    <property type="entry name" value="Ribonuclease H-like superfamily/Ribonuclease H"/>
    <property type="match status" value="1"/>
</dbReference>
<reference evidence="2" key="2">
    <citation type="journal article" date="2024" name="Plant">
        <title>Genomic evolution and insights into agronomic trait innovations of Sesamum species.</title>
        <authorList>
            <person name="Miao H."/>
            <person name="Wang L."/>
            <person name="Qu L."/>
            <person name="Liu H."/>
            <person name="Sun Y."/>
            <person name="Le M."/>
            <person name="Wang Q."/>
            <person name="Wei S."/>
            <person name="Zheng Y."/>
            <person name="Lin W."/>
            <person name="Duan Y."/>
            <person name="Cao H."/>
            <person name="Xiong S."/>
            <person name="Wang X."/>
            <person name="Wei L."/>
            <person name="Li C."/>
            <person name="Ma Q."/>
            <person name="Ju M."/>
            <person name="Zhao R."/>
            <person name="Li G."/>
            <person name="Mu C."/>
            <person name="Tian Q."/>
            <person name="Mei H."/>
            <person name="Zhang T."/>
            <person name="Gao T."/>
            <person name="Zhang H."/>
        </authorList>
    </citation>
    <scope>NUCLEOTIDE SEQUENCE</scope>
    <source>
        <strain evidence="2">K16</strain>
    </source>
</reference>
<dbReference type="InterPro" id="IPR056924">
    <property type="entry name" value="SH3_Tf2-1"/>
</dbReference>
<dbReference type="SUPFAM" id="SSF53098">
    <property type="entry name" value="Ribonuclease H-like"/>
    <property type="match status" value="1"/>
</dbReference>
<comment type="caution">
    <text evidence="2">The sequence shown here is derived from an EMBL/GenBank/DDBJ whole genome shotgun (WGS) entry which is preliminary data.</text>
</comment>
<dbReference type="PROSITE" id="PS50994">
    <property type="entry name" value="INTEGRASE"/>
    <property type="match status" value="1"/>
</dbReference>
<organism evidence="2 3">
    <name type="scientific">Sesamum angolense</name>
    <dbReference type="NCBI Taxonomy" id="2727404"/>
    <lineage>
        <taxon>Eukaryota</taxon>
        <taxon>Viridiplantae</taxon>
        <taxon>Streptophyta</taxon>
        <taxon>Embryophyta</taxon>
        <taxon>Tracheophyta</taxon>
        <taxon>Spermatophyta</taxon>
        <taxon>Magnoliopsida</taxon>
        <taxon>eudicotyledons</taxon>
        <taxon>Gunneridae</taxon>
        <taxon>Pentapetalae</taxon>
        <taxon>asterids</taxon>
        <taxon>lamiids</taxon>
        <taxon>Lamiales</taxon>
        <taxon>Pedaliaceae</taxon>
        <taxon>Sesamum</taxon>
    </lineage>
</organism>
<reference evidence="2" key="1">
    <citation type="submission" date="2020-06" db="EMBL/GenBank/DDBJ databases">
        <authorList>
            <person name="Li T."/>
            <person name="Hu X."/>
            <person name="Zhang T."/>
            <person name="Song X."/>
            <person name="Zhang H."/>
            <person name="Dai N."/>
            <person name="Sheng W."/>
            <person name="Hou X."/>
            <person name="Wei L."/>
        </authorList>
    </citation>
    <scope>NUCLEOTIDE SEQUENCE</scope>
    <source>
        <strain evidence="2">K16</strain>
        <tissue evidence="2">Leaf</tissue>
    </source>
</reference>
<dbReference type="EMBL" id="JACGWL010000008">
    <property type="protein sequence ID" value="KAK4397317.1"/>
    <property type="molecule type" value="Genomic_DNA"/>
</dbReference>
<evidence type="ECO:0000313" key="2">
    <source>
        <dbReference type="EMBL" id="KAK4397317.1"/>
    </source>
</evidence>
<dbReference type="PANTHER" id="PTHR45835">
    <property type="entry name" value="YALI0A06105P"/>
    <property type="match status" value="1"/>
</dbReference>
<dbReference type="InterPro" id="IPR036397">
    <property type="entry name" value="RNaseH_sf"/>
</dbReference>
<dbReference type="Proteomes" id="UP001289374">
    <property type="component" value="Unassembled WGS sequence"/>
</dbReference>
<evidence type="ECO:0000259" key="1">
    <source>
        <dbReference type="PROSITE" id="PS50994"/>
    </source>
</evidence>
<feature type="domain" description="Integrase catalytic" evidence="1">
    <location>
        <begin position="1"/>
        <end position="102"/>
    </location>
</feature>